<feature type="domain" description="Luciferase catalytic" evidence="3">
    <location>
        <begin position="117"/>
        <end position="172"/>
    </location>
</feature>
<dbReference type="EMBL" id="KT732851">
    <property type="protein sequence ID" value="AOG16052.1"/>
    <property type="molecule type" value="Genomic_DNA"/>
</dbReference>
<evidence type="ECO:0000313" key="29">
    <source>
        <dbReference type="EMBL" id="AOG16082.1"/>
    </source>
</evidence>
<feature type="domain" description="Luciferase helical bundle" evidence="2">
    <location>
        <begin position="38"/>
        <end position="104"/>
    </location>
</feature>
<dbReference type="Gene3D" id="4.10.1310.10">
    <property type="entry name" value="Dinoflagellate luciferase repeat"/>
    <property type="match status" value="1"/>
</dbReference>
<evidence type="ECO:0000313" key="8">
    <source>
        <dbReference type="EMBL" id="AOG16042.1"/>
    </source>
</evidence>
<evidence type="ECO:0000313" key="33">
    <source>
        <dbReference type="EMBL" id="AOG16089.1"/>
    </source>
</evidence>
<dbReference type="Pfam" id="PF10285">
    <property type="entry name" value="Luciferase_cat"/>
    <property type="match status" value="1"/>
</dbReference>
<dbReference type="Gene3D" id="4.10.1300.10">
    <property type="entry name" value="Dinoflagellate luciferase"/>
    <property type="match status" value="1"/>
</dbReference>
<evidence type="ECO:0000313" key="21">
    <source>
        <dbReference type="EMBL" id="AOG16068.1"/>
    </source>
</evidence>
<feature type="non-terminal residue" evidence="24">
    <location>
        <position position="172"/>
    </location>
</feature>
<evidence type="ECO:0000313" key="28">
    <source>
        <dbReference type="EMBL" id="AOG16081.1"/>
    </source>
</evidence>
<organism evidence="24">
    <name type="scientific">Alexandrium ostenfeldii</name>
    <dbReference type="NCBI Taxonomy" id="40986"/>
    <lineage>
        <taxon>Eukaryota</taxon>
        <taxon>Sar</taxon>
        <taxon>Alveolata</taxon>
        <taxon>Dinophyceae</taxon>
        <taxon>Gonyaulacales</taxon>
        <taxon>Pyrocystaceae</taxon>
        <taxon>Alexandrium</taxon>
    </lineage>
</organism>
<accession>A0A1B3PAA6</accession>
<feature type="region of interest" description="Disordered" evidence="1">
    <location>
        <begin position="1"/>
        <end position="33"/>
    </location>
</feature>
<dbReference type="EMBL" id="KT732887">
    <property type="protein sequence ID" value="AOG16088.1"/>
    <property type="molecule type" value="Genomic_DNA"/>
</dbReference>
<evidence type="ECO:0000313" key="32">
    <source>
        <dbReference type="EMBL" id="AOG16088.1"/>
    </source>
</evidence>
<dbReference type="InterPro" id="IPR044902">
    <property type="entry name" value="Dino_Luciferase_rpt_sf"/>
</dbReference>
<proteinExistence type="predicted"/>
<evidence type="ECO:0000256" key="1">
    <source>
        <dbReference type="SAM" id="MobiDB-lite"/>
    </source>
</evidence>
<dbReference type="EMBL" id="KT732853">
    <property type="protein sequence ID" value="AOG16054.1"/>
    <property type="molecule type" value="Genomic_DNA"/>
</dbReference>
<evidence type="ECO:0000313" key="13">
    <source>
        <dbReference type="EMBL" id="AOG16053.1"/>
    </source>
</evidence>
<dbReference type="InterPro" id="IPR018804">
    <property type="entry name" value="Luciferase_cat"/>
</dbReference>
<dbReference type="EMBL" id="KT732888">
    <property type="protein sequence ID" value="AOG16089.1"/>
    <property type="molecule type" value="Genomic_DNA"/>
</dbReference>
<reference evidence="24" key="1">
    <citation type="journal article" date="2016" name="Eur. J. Phycol.">
        <title>Diversity of luciferase sequences and bioluminescence production in Baltic Sea Alexandrium ostenfeldii.</title>
        <authorList>
            <person name="Le Tortorec A.H."/>
            <person name="Tahvanainen P."/>
            <person name="Kremp A."/>
            <person name="Simis S.G.H."/>
        </authorList>
    </citation>
    <scope>NUCLEOTIDE SEQUENCE</scope>
    <source>
        <strain evidence="4">AOF0905</strain>
        <strain evidence="5">AOF0909</strain>
        <strain evidence="6">AOF0915</strain>
        <strain evidence="7">AOF0919</strain>
        <strain evidence="8">AOF0930</strain>
        <strain evidence="9">AOK1006</strain>
        <strain evidence="10">AOK1013</strain>
        <strain evidence="11">AOK1020</strain>
        <strain evidence="12">AOK1032</strain>
        <strain evidence="13">AOK1037</strain>
        <strain evidence="14">AOK1045</strain>
        <strain evidence="15">AOKAL0902</strain>
        <strain evidence="16">AOKAL0909</strain>
        <strain evidence="17">AOKAL0916</strain>
        <strain evidence="18">AOKAL0919</strain>
        <strain evidence="19">AOKAL0927</strain>
        <strain evidence="20">AOPL0902</strain>
        <strain evidence="21">AOPL0914</strain>
        <strain evidence="22">AOPL0924</strain>
        <strain evidence="23">AOPL0930</strain>
        <strain evidence="24">AOPL0945</strain>
        <strain evidence="25">AOS1002</strain>
        <strain evidence="26">AOS1013</strain>
        <strain evidence="27">AOS1014</strain>
        <strain evidence="28">AOS1020</strain>
        <strain evidence="29">AOTVA4</strain>
        <strain evidence="30">AOVA0901</strain>
        <strain evidence="31">AOVA0903</strain>
        <strain evidence="32">AOVA0923</strain>
        <strain evidence="33">AOVA0924</strain>
    </source>
</reference>
<dbReference type="EMBL" id="KT732878">
    <property type="protein sequence ID" value="AOG16079.1"/>
    <property type="molecule type" value="Genomic_DNA"/>
</dbReference>
<dbReference type="EMBL" id="KT732838">
    <property type="protein sequence ID" value="AOG16039.1"/>
    <property type="molecule type" value="Genomic_DNA"/>
</dbReference>
<evidence type="ECO:0000313" key="5">
    <source>
        <dbReference type="EMBL" id="AOG16039.1"/>
    </source>
</evidence>
<dbReference type="EMBL" id="KT732869">
    <property type="protein sequence ID" value="AOG16070.1"/>
    <property type="molecule type" value="Genomic_DNA"/>
</dbReference>
<dbReference type="InterPro" id="IPR012674">
    <property type="entry name" value="Calycin"/>
</dbReference>
<dbReference type="EMBL" id="KT732852">
    <property type="protein sequence ID" value="AOG16053.1"/>
    <property type="molecule type" value="Genomic_DNA"/>
</dbReference>
<evidence type="ECO:0000313" key="20">
    <source>
        <dbReference type="EMBL" id="AOG16065.1"/>
    </source>
</evidence>
<dbReference type="EMBL" id="KT732857">
    <property type="protein sequence ID" value="AOG16058.1"/>
    <property type="molecule type" value="Genomic_DNA"/>
</dbReference>
<dbReference type="EMBL" id="KT732844">
    <property type="protein sequence ID" value="AOG16045.1"/>
    <property type="molecule type" value="Genomic_DNA"/>
</dbReference>
<dbReference type="Pfam" id="PF10284">
    <property type="entry name" value="Luciferase_3H"/>
    <property type="match status" value="1"/>
</dbReference>
<evidence type="ECO:0000313" key="25">
    <source>
        <dbReference type="EMBL" id="AOG16076.1"/>
    </source>
</evidence>
<dbReference type="EMBL" id="KT732849">
    <property type="protein sequence ID" value="AOG16050.1"/>
    <property type="molecule type" value="Genomic_DNA"/>
</dbReference>
<dbReference type="EMBL" id="KT732837">
    <property type="protein sequence ID" value="AOG16038.1"/>
    <property type="molecule type" value="Genomic_DNA"/>
</dbReference>
<evidence type="ECO:0000313" key="15">
    <source>
        <dbReference type="EMBL" id="AOG16055.1"/>
    </source>
</evidence>
<evidence type="ECO:0000313" key="22">
    <source>
        <dbReference type="EMBL" id="AOG16070.1"/>
    </source>
</evidence>
<protein>
    <submittedName>
        <fullName evidence="24">Luciferase</fullName>
    </submittedName>
</protein>
<evidence type="ECO:0000313" key="4">
    <source>
        <dbReference type="EMBL" id="AOG16038.1"/>
    </source>
</evidence>
<evidence type="ECO:0000313" key="7">
    <source>
        <dbReference type="EMBL" id="AOG16041.1"/>
    </source>
</evidence>
<evidence type="ECO:0000313" key="23">
    <source>
        <dbReference type="EMBL" id="AOG16071.1"/>
    </source>
</evidence>
<feature type="non-terminal residue" evidence="24">
    <location>
        <position position="1"/>
    </location>
</feature>
<dbReference type="EMBL" id="KT732875">
    <property type="protein sequence ID" value="AOG16076.1"/>
    <property type="molecule type" value="Genomic_DNA"/>
</dbReference>
<evidence type="ECO:0000313" key="9">
    <source>
        <dbReference type="EMBL" id="AOG16045.1"/>
    </source>
</evidence>
<evidence type="ECO:0000259" key="2">
    <source>
        <dbReference type="Pfam" id="PF10284"/>
    </source>
</evidence>
<feature type="unsure residue" description="D or N" evidence="24">
    <location>
        <position position="171"/>
    </location>
</feature>
<evidence type="ECO:0000313" key="19">
    <source>
        <dbReference type="EMBL" id="AOG16061.1"/>
    </source>
</evidence>
<evidence type="ECO:0000313" key="27">
    <source>
        <dbReference type="EMBL" id="AOG16080.1"/>
    </source>
</evidence>
<dbReference type="EMBL" id="KT732871">
    <property type="protein sequence ID" value="AOG16072.1"/>
    <property type="molecule type" value="Genomic_DNA"/>
</dbReference>
<evidence type="ECO:0000313" key="14">
    <source>
        <dbReference type="EMBL" id="AOG16054.1"/>
    </source>
</evidence>
<dbReference type="EMBL" id="KT732880">
    <property type="protein sequence ID" value="AOG16081.1"/>
    <property type="molecule type" value="Genomic_DNA"/>
</dbReference>
<name>A0A1B3PAA6_9DINO</name>
<evidence type="ECO:0000313" key="31">
    <source>
        <dbReference type="EMBL" id="AOG16084.1"/>
    </source>
</evidence>
<evidence type="ECO:0000313" key="11">
    <source>
        <dbReference type="EMBL" id="AOG16050.1"/>
    </source>
</evidence>
<dbReference type="EMBL" id="KT732881">
    <property type="protein sequence ID" value="AOG16082.1"/>
    <property type="molecule type" value="Genomic_DNA"/>
</dbReference>
<evidence type="ECO:0000259" key="3">
    <source>
        <dbReference type="Pfam" id="PF10285"/>
    </source>
</evidence>
<dbReference type="SUPFAM" id="SSF50814">
    <property type="entry name" value="Lipocalins"/>
    <property type="match status" value="1"/>
</dbReference>
<dbReference type="EMBL" id="KT732854">
    <property type="protein sequence ID" value="AOG16055.1"/>
    <property type="molecule type" value="Genomic_DNA"/>
</dbReference>
<dbReference type="EMBL" id="KT732882">
    <property type="protein sequence ID" value="AOG16083.1"/>
    <property type="molecule type" value="Genomic_DNA"/>
</dbReference>
<dbReference type="EMBL" id="KT732840">
    <property type="protein sequence ID" value="AOG16041.1"/>
    <property type="molecule type" value="Genomic_DNA"/>
</dbReference>
<evidence type="ECO:0000313" key="16">
    <source>
        <dbReference type="EMBL" id="AOG16056.1"/>
    </source>
</evidence>
<evidence type="ECO:0000313" key="12">
    <source>
        <dbReference type="EMBL" id="AOG16052.1"/>
    </source>
</evidence>
<evidence type="ECO:0000313" key="10">
    <source>
        <dbReference type="EMBL" id="AOG16048.1"/>
    </source>
</evidence>
<evidence type="ECO:0000313" key="18">
    <source>
        <dbReference type="EMBL" id="AOG16059.1"/>
    </source>
</evidence>
<evidence type="ECO:0000313" key="26">
    <source>
        <dbReference type="EMBL" id="AOG16079.1"/>
    </source>
</evidence>
<evidence type="ECO:0000313" key="30">
    <source>
        <dbReference type="EMBL" id="AOG16083.1"/>
    </source>
</evidence>
<dbReference type="EMBL" id="KT732858">
    <property type="protein sequence ID" value="AOG16059.1"/>
    <property type="molecule type" value="Genomic_DNA"/>
</dbReference>
<dbReference type="EMBL" id="KT732839">
    <property type="protein sequence ID" value="AOG16040.1"/>
    <property type="molecule type" value="Genomic_DNA"/>
</dbReference>
<dbReference type="EMBL" id="KT732847">
    <property type="protein sequence ID" value="AOG16048.1"/>
    <property type="molecule type" value="Genomic_DNA"/>
</dbReference>
<dbReference type="EMBL" id="KT732870">
    <property type="protein sequence ID" value="AOG16071.1"/>
    <property type="molecule type" value="Genomic_DNA"/>
</dbReference>
<evidence type="ECO:0000313" key="24">
    <source>
        <dbReference type="EMBL" id="AOG16072.1"/>
    </source>
</evidence>
<dbReference type="EMBL" id="KT732841">
    <property type="protein sequence ID" value="AOG16042.1"/>
    <property type="molecule type" value="Genomic_DNA"/>
</dbReference>
<dbReference type="EMBL" id="KT732867">
    <property type="protein sequence ID" value="AOG16068.1"/>
    <property type="molecule type" value="Genomic_DNA"/>
</dbReference>
<dbReference type="EMBL" id="KT732855">
    <property type="protein sequence ID" value="AOG16056.1"/>
    <property type="molecule type" value="Genomic_DNA"/>
</dbReference>
<evidence type="ECO:0000313" key="17">
    <source>
        <dbReference type="EMBL" id="AOG16058.1"/>
    </source>
</evidence>
<dbReference type="EMBL" id="KT732864">
    <property type="protein sequence ID" value="AOG16065.1"/>
    <property type="molecule type" value="Genomic_DNA"/>
</dbReference>
<dbReference type="InterPro" id="IPR018475">
    <property type="entry name" value="Luciferase_hlx-bundle_domain"/>
</dbReference>
<dbReference type="EMBL" id="KT732860">
    <property type="protein sequence ID" value="AOG16061.1"/>
    <property type="molecule type" value="Genomic_DNA"/>
</dbReference>
<sequence length="172" mass="18099">QVARLRAAWQGAQRQTGAAPEPREAAQPAPGVPQSGFCDKTGLEAGGTSQGGALNAAQVAHLGEGTFKGGLHKPKWDSEGLHKPHTIGGKTYDTGFHYLLEAHELGGKSASGGYGGPLCADPYSQEISDLCQVLLNEAQQDKTLCYNNFTDPCPQLTKAQVALCKGFDYGDK</sequence>
<evidence type="ECO:0000313" key="6">
    <source>
        <dbReference type="EMBL" id="AOG16040.1"/>
    </source>
</evidence>
<dbReference type="EMBL" id="KT732879">
    <property type="protein sequence ID" value="AOG16080.1"/>
    <property type="molecule type" value="Genomic_DNA"/>
</dbReference>
<dbReference type="EMBL" id="KT732883">
    <property type="protein sequence ID" value="AOG16084.1"/>
    <property type="molecule type" value="Genomic_DNA"/>
</dbReference>
<dbReference type="InterPro" id="IPR044903">
    <property type="entry name" value="Luciferase_hlx-bundle_dom_sf"/>
</dbReference>
<dbReference type="AlphaFoldDB" id="A0A1B3PAA6"/>